<dbReference type="Proteomes" id="UP001348149">
    <property type="component" value="Unassembled WGS sequence"/>
</dbReference>
<accession>A0ABU6HK03</accession>
<evidence type="ECO:0000256" key="1">
    <source>
        <dbReference type="ARBA" id="ARBA00005850"/>
    </source>
</evidence>
<protein>
    <submittedName>
        <fullName evidence="4">V-type ATP synthase subunit D</fullName>
    </submittedName>
</protein>
<comment type="caution">
    <text evidence="4">The sequence shown here is derived from an EMBL/GenBank/DDBJ whole genome shotgun (WGS) entry which is preliminary data.</text>
</comment>
<dbReference type="RefSeq" id="WP_326298840.1">
    <property type="nucleotide sequence ID" value="NZ_JAYLLH010000028.1"/>
</dbReference>
<evidence type="ECO:0000256" key="3">
    <source>
        <dbReference type="ARBA" id="ARBA00023065"/>
    </source>
</evidence>
<keyword evidence="5" id="KW-1185">Reference proteome</keyword>
<proteinExistence type="inferred from homology"/>
<sequence length="200" mass="21768">MAEIVPTRGAALALAEEKRFLETGYELLDEKRMLLATTLLGELADWRAARADYRVAMAAAVAALKAAVARHGLDSLGRYPSPVHPSLGLALFTRNFLGLDLLALSGAPQAAVAAQDALDASLQAEDCRQAFAALVPLVARIALHSQNIRRLIAEYRVTERRARALQNVILPETVTALALTTDYLDQSDQEEAVRIRNARR</sequence>
<dbReference type="Pfam" id="PF01813">
    <property type="entry name" value="ATP-synt_D"/>
    <property type="match status" value="1"/>
</dbReference>
<keyword evidence="3" id="KW-0406">Ion transport</keyword>
<reference evidence="4 5" key="1">
    <citation type="submission" date="2024-01" db="EMBL/GenBank/DDBJ databases">
        <title>Mesobacterium rodlantinim sp. nov., isolated from shallow sea hydrothermal systems off Kueishantao Island.</title>
        <authorList>
            <person name="Su Z."/>
            <person name="Tang K."/>
        </authorList>
    </citation>
    <scope>NUCLEOTIDE SEQUENCE [LARGE SCALE GENOMIC DNA]</scope>
    <source>
        <strain evidence="4 5">TK19101</strain>
    </source>
</reference>
<dbReference type="EMBL" id="JAYLLH010000028">
    <property type="protein sequence ID" value="MEC3862788.1"/>
    <property type="molecule type" value="Genomic_DNA"/>
</dbReference>
<evidence type="ECO:0000313" key="5">
    <source>
        <dbReference type="Proteomes" id="UP001348149"/>
    </source>
</evidence>
<keyword evidence="2" id="KW-0813">Transport</keyword>
<evidence type="ECO:0000313" key="4">
    <source>
        <dbReference type="EMBL" id="MEC3862788.1"/>
    </source>
</evidence>
<organism evidence="4 5">
    <name type="scientific">Mesobacterium hydrothermale</name>
    <dbReference type="NCBI Taxonomy" id="3111907"/>
    <lineage>
        <taxon>Bacteria</taxon>
        <taxon>Pseudomonadati</taxon>
        <taxon>Pseudomonadota</taxon>
        <taxon>Alphaproteobacteria</taxon>
        <taxon>Rhodobacterales</taxon>
        <taxon>Roseobacteraceae</taxon>
        <taxon>Mesobacterium</taxon>
    </lineage>
</organism>
<dbReference type="Gene3D" id="1.10.287.3240">
    <property type="match status" value="1"/>
</dbReference>
<comment type="similarity">
    <text evidence="1">Belongs to the V-ATPase D subunit family.</text>
</comment>
<dbReference type="InterPro" id="IPR002699">
    <property type="entry name" value="V_ATPase_D"/>
</dbReference>
<evidence type="ECO:0000256" key="2">
    <source>
        <dbReference type="ARBA" id="ARBA00022448"/>
    </source>
</evidence>
<name>A0ABU6HK03_9RHOB</name>
<gene>
    <name evidence="4" type="ORF">VK792_15960</name>
</gene>